<evidence type="ECO:0000256" key="1">
    <source>
        <dbReference type="ARBA" id="ARBA00007340"/>
    </source>
</evidence>
<dbReference type="PANTHER" id="PTHR21641">
    <property type="entry name" value="TRANSLATION INITIATION FACTOR-RELATED"/>
    <property type="match status" value="1"/>
</dbReference>
<dbReference type="PROSITE" id="PS50832">
    <property type="entry name" value="S1_IF1_TYPE"/>
    <property type="match status" value="1"/>
</dbReference>
<dbReference type="Gene3D" id="2.40.50.140">
    <property type="entry name" value="Nucleic acid-binding proteins"/>
    <property type="match status" value="1"/>
</dbReference>
<evidence type="ECO:0000256" key="5">
    <source>
        <dbReference type="PROSITE-ProRule" id="PRU00181"/>
    </source>
</evidence>
<dbReference type="InterPro" id="IPR039294">
    <property type="entry name" value="EIF1AD"/>
</dbReference>
<dbReference type="PANTHER" id="PTHR21641:SF0">
    <property type="entry name" value="RNA-BINDING PROTEIN EIF1AD-RELATED"/>
    <property type="match status" value="1"/>
</dbReference>
<keyword evidence="3" id="KW-0694">RNA-binding</keyword>
<dbReference type="InterPro" id="IPR006196">
    <property type="entry name" value="RNA-binding_domain_S1_IF1"/>
</dbReference>
<dbReference type="OrthoDB" id="1738325at2759"/>
<protein>
    <recommendedName>
        <fullName evidence="2">Probable RNA-binding protein EIF1AD</fullName>
    </recommendedName>
    <alternativeName>
        <fullName evidence="4">Eukaryotic translation initiation factor 1A domain-containing protein</fullName>
    </alternativeName>
</protein>
<keyword evidence="5" id="KW-0648">Protein biosynthesis</keyword>
<dbReference type="SUPFAM" id="SSF50249">
    <property type="entry name" value="Nucleic acid-binding proteins"/>
    <property type="match status" value="1"/>
</dbReference>
<dbReference type="GO" id="GO:0003723">
    <property type="term" value="F:RNA binding"/>
    <property type="evidence" value="ECO:0007669"/>
    <property type="project" value="UniProtKB-KW"/>
</dbReference>
<evidence type="ECO:0000313" key="8">
    <source>
        <dbReference type="EMBL" id="MBW16622.1"/>
    </source>
</evidence>
<accession>A0A2H8TSQ3</accession>
<dbReference type="AlphaFoldDB" id="A0A2H8TSQ3"/>
<evidence type="ECO:0000259" key="7">
    <source>
        <dbReference type="PROSITE" id="PS50832"/>
    </source>
</evidence>
<dbReference type="GO" id="GO:0005634">
    <property type="term" value="C:nucleus"/>
    <property type="evidence" value="ECO:0007669"/>
    <property type="project" value="TreeGrafter"/>
</dbReference>
<dbReference type="InterPro" id="IPR012340">
    <property type="entry name" value="NA-bd_OB-fold"/>
</dbReference>
<dbReference type="EMBL" id="GFXV01004817">
    <property type="protein sequence ID" value="MBW16622.1"/>
    <property type="molecule type" value="Transcribed_RNA"/>
</dbReference>
<reference evidence="8" key="1">
    <citation type="submission" date="2017-10" db="EMBL/GenBank/DDBJ databases">
        <title>Transcriptome Assembly of Sugarcane Aphid Adults.</title>
        <authorList>
            <person name="Scully E.D."/>
            <person name="Palmer N.A."/>
            <person name="Geib S.M."/>
            <person name="Sarath G."/>
            <person name="Sattler S.E."/>
        </authorList>
    </citation>
    <scope>NUCLEOTIDE SEQUENCE</scope>
    <source>
        <tissue evidence="8">Whole body</tissue>
    </source>
</reference>
<feature type="compositionally biased region" description="Low complexity" evidence="6">
    <location>
        <begin position="122"/>
        <end position="131"/>
    </location>
</feature>
<dbReference type="InterPro" id="IPR001253">
    <property type="entry name" value="TIF_eIF-1A"/>
</dbReference>
<feature type="domain" description="S1-like" evidence="7">
    <location>
        <begin position="46"/>
        <end position="91"/>
    </location>
</feature>
<organism evidence="8">
    <name type="scientific">Melanaphis sacchari</name>
    <dbReference type="NCBI Taxonomy" id="742174"/>
    <lineage>
        <taxon>Eukaryota</taxon>
        <taxon>Metazoa</taxon>
        <taxon>Ecdysozoa</taxon>
        <taxon>Arthropoda</taxon>
        <taxon>Hexapoda</taxon>
        <taxon>Insecta</taxon>
        <taxon>Pterygota</taxon>
        <taxon>Neoptera</taxon>
        <taxon>Paraneoptera</taxon>
        <taxon>Hemiptera</taxon>
        <taxon>Sternorrhyncha</taxon>
        <taxon>Aphidomorpha</taxon>
        <taxon>Aphidoidea</taxon>
        <taxon>Aphididae</taxon>
        <taxon>Aphidini</taxon>
        <taxon>Melanaphis</taxon>
    </lineage>
</organism>
<feature type="region of interest" description="Disordered" evidence="6">
    <location>
        <begin position="103"/>
        <end position="147"/>
    </location>
</feature>
<comment type="similarity">
    <text evidence="1">Belongs to the EIF1AD family.</text>
</comment>
<keyword evidence="5" id="KW-0396">Initiation factor</keyword>
<evidence type="ECO:0000256" key="6">
    <source>
        <dbReference type="SAM" id="MobiDB-lite"/>
    </source>
</evidence>
<evidence type="ECO:0000256" key="3">
    <source>
        <dbReference type="ARBA" id="ARBA00022884"/>
    </source>
</evidence>
<dbReference type="SMART" id="SM00652">
    <property type="entry name" value="eIF1a"/>
    <property type="match status" value="1"/>
</dbReference>
<evidence type="ECO:0000256" key="4">
    <source>
        <dbReference type="ARBA" id="ARBA00031998"/>
    </source>
</evidence>
<sequence>MSKATKRKHVQKEMLTADWNGPVDNQRIVRIIAGRGNNLHEVFSVEDNETFLVSMPAKFRRNVWVKRNDYVVIEPIAEGDKVRGEIVRVLTKEDMKLMKQKGWGKEDNNYDIKPNTNRPVVTTISDLSGTDTDTDHDDPSEDTDYSS</sequence>
<evidence type="ECO:0000256" key="2">
    <source>
        <dbReference type="ARBA" id="ARBA00020989"/>
    </source>
</evidence>
<feature type="compositionally biased region" description="Acidic residues" evidence="6">
    <location>
        <begin position="132"/>
        <end position="147"/>
    </location>
</feature>
<proteinExistence type="inferred from homology"/>
<dbReference type="Pfam" id="PF01176">
    <property type="entry name" value="eIF-1a"/>
    <property type="match status" value="1"/>
</dbReference>
<dbReference type="GO" id="GO:0003743">
    <property type="term" value="F:translation initiation factor activity"/>
    <property type="evidence" value="ECO:0007669"/>
    <property type="project" value="UniProtKB-UniRule"/>
</dbReference>
<name>A0A2H8TSQ3_9HEMI</name>